<feature type="domain" description="CHAT" evidence="1">
    <location>
        <begin position="756"/>
        <end position="1057"/>
    </location>
</feature>
<evidence type="ECO:0000313" key="3">
    <source>
        <dbReference type="Proteomes" id="UP000053328"/>
    </source>
</evidence>
<dbReference type="InterPro" id="IPR024983">
    <property type="entry name" value="CHAT_dom"/>
</dbReference>
<protein>
    <recommendedName>
        <fullName evidence="1">CHAT domain-containing protein</fullName>
    </recommendedName>
</protein>
<dbReference type="STRING" id="91928.A0A0D2B116"/>
<dbReference type="Proteomes" id="UP000053328">
    <property type="component" value="Unassembled WGS sequence"/>
</dbReference>
<name>A0A0D2B116_9EURO</name>
<dbReference type="RefSeq" id="XP_016232804.1">
    <property type="nucleotide sequence ID" value="XM_016384181.1"/>
</dbReference>
<dbReference type="HOGENOM" id="CLU_001305_0_0_1"/>
<dbReference type="AlphaFoldDB" id="A0A0D2B116"/>
<keyword evidence="3" id="KW-1185">Reference proteome</keyword>
<organism evidence="2 3">
    <name type="scientific">Exophiala spinifera</name>
    <dbReference type="NCBI Taxonomy" id="91928"/>
    <lineage>
        <taxon>Eukaryota</taxon>
        <taxon>Fungi</taxon>
        <taxon>Dikarya</taxon>
        <taxon>Ascomycota</taxon>
        <taxon>Pezizomycotina</taxon>
        <taxon>Eurotiomycetes</taxon>
        <taxon>Chaetothyriomycetidae</taxon>
        <taxon>Chaetothyriales</taxon>
        <taxon>Herpotrichiellaceae</taxon>
        <taxon>Exophiala</taxon>
    </lineage>
</organism>
<dbReference type="GeneID" id="27336949"/>
<dbReference type="Gene3D" id="1.25.40.10">
    <property type="entry name" value="Tetratricopeptide repeat domain"/>
    <property type="match status" value="1"/>
</dbReference>
<dbReference type="Pfam" id="PF12770">
    <property type="entry name" value="CHAT"/>
    <property type="match status" value="1"/>
</dbReference>
<evidence type="ECO:0000313" key="2">
    <source>
        <dbReference type="EMBL" id="KIW12588.1"/>
    </source>
</evidence>
<dbReference type="SUPFAM" id="SSF81901">
    <property type="entry name" value="HCP-like"/>
    <property type="match status" value="1"/>
</dbReference>
<proteinExistence type="predicted"/>
<dbReference type="VEuPathDB" id="FungiDB:PV08_09866"/>
<sequence>MSTSNITNVQLDPEQADKAYDAAMRLLRQPEERLNEAIDLLSESVSLTPRDNPKLAQRSLILAAITLQRCSLYPSRESLVCASTNMARARKLISPTHSIYPVYIENLEILRNCKFQQYEMDNNPQDLWDAIEVSKQILLDQAADERTKIFVQAGLAQLYGHLFEHDKQNRYLDLGVDHGRQALEKATLPPSDRAHFFGSLAQALSNRYKHIENEADLHEAILRGEAAVNNIGEEDADRSKWLNNLGLSYELRFERLGNPTDLEQAIQFTEMSLELTPLDDPRFPPRTNNLANQFGRRFELTGESEYLNIAIDKLRAVTDRQASNASDRATYLNNLSFLLMTRFRREVDFADLDEAIEKSKLAVDATPAGHADLPSHYNGLGNGLRNRYEREKREEDIKEAIRCGEEAIRLSIGHPFRKTWLSNLSLSYLSRFRETEAPEDLGKAIKLTEESLSCPGDLPDRAIQLLNLGNMYILRSSLQDVSKDLDTALNHFEEAANMQSAHPLHRIKASRSAIRILHEREAWDKMKILGENAMELLPMVCGRYLSRKDQQQAVIETSGLAADVCSILLRGDQVEQALQQLEFGKAILIGYAIDNHDDLRTLEARCSDLTKRYRDLRSQLYLQPTLESSNIGEGQMNKRRTASHLMEKCLAEIRRIQGHEDFLRGLSMEKMEACASEGPIVVVNLTDISSDAIIVSTSKVQKIPLPRLRAGEVPTFISSALRNFRSSDGDFQDFLVDRDIGSENEGPGLMDTELVLSWLWESCVKVVLDELGLRPTAVGMAQLPRVWWIGAGVASSLPFHAAALSTNKYDSENNALSRMVPSYSPSIKALSYSREKSKQYACTPHEKRKVTVVTMTTTPGYGKLNGVQLESNLIKTKCGSSSLYACVQLPQPTVDVVLESIVHSEIVHFACHGKSHSSDPSRSHLLLQKYDESGQPKVDALTVSRVSSVDHAGLAWIAYLSACSTARINASKFADEGIHISSALQVAGFAHVIGCQWRVEDDVCVDVARYFYEAFIGSEHKQLCNRAVAEALRTAVLRVRDEHPDPRQWGAYIHSGA</sequence>
<dbReference type="EMBL" id="KN847498">
    <property type="protein sequence ID" value="KIW12588.1"/>
    <property type="molecule type" value="Genomic_DNA"/>
</dbReference>
<accession>A0A0D2B116</accession>
<gene>
    <name evidence="2" type="ORF">PV08_09866</name>
</gene>
<dbReference type="InterPro" id="IPR011990">
    <property type="entry name" value="TPR-like_helical_dom_sf"/>
</dbReference>
<reference evidence="2 3" key="1">
    <citation type="submission" date="2015-01" db="EMBL/GenBank/DDBJ databases">
        <title>The Genome Sequence of Exophiala spinifera CBS89968.</title>
        <authorList>
            <consortium name="The Broad Institute Genomics Platform"/>
            <person name="Cuomo C."/>
            <person name="de Hoog S."/>
            <person name="Gorbushina A."/>
            <person name="Stielow B."/>
            <person name="Teixiera M."/>
            <person name="Abouelleil A."/>
            <person name="Chapman S.B."/>
            <person name="Priest M."/>
            <person name="Young S.K."/>
            <person name="Wortman J."/>
            <person name="Nusbaum C."/>
            <person name="Birren B."/>
        </authorList>
    </citation>
    <scope>NUCLEOTIDE SEQUENCE [LARGE SCALE GENOMIC DNA]</scope>
    <source>
        <strain evidence="2 3">CBS 89968</strain>
    </source>
</reference>
<evidence type="ECO:0000259" key="1">
    <source>
        <dbReference type="Pfam" id="PF12770"/>
    </source>
</evidence>
<dbReference type="OrthoDB" id="9991317at2759"/>